<organism evidence="1 2">
    <name type="scientific">Hallerella succinigenes</name>
    <dbReference type="NCBI Taxonomy" id="1896222"/>
    <lineage>
        <taxon>Bacteria</taxon>
        <taxon>Pseudomonadati</taxon>
        <taxon>Fibrobacterota</taxon>
        <taxon>Fibrobacteria</taxon>
        <taxon>Fibrobacterales</taxon>
        <taxon>Fibrobacteraceae</taxon>
        <taxon>Hallerella</taxon>
    </lineage>
</organism>
<protein>
    <recommendedName>
        <fullName evidence="3">BON domain-containing protein</fullName>
    </recommendedName>
</protein>
<gene>
    <name evidence="1" type="ORF">BGX16_1137</name>
</gene>
<evidence type="ECO:0000313" key="2">
    <source>
        <dbReference type="Proteomes" id="UP000231134"/>
    </source>
</evidence>
<proteinExistence type="predicted"/>
<evidence type="ECO:0000313" key="1">
    <source>
        <dbReference type="EMBL" id="PJJ41179.1"/>
    </source>
</evidence>
<comment type="caution">
    <text evidence="1">The sequence shown here is derived from an EMBL/GenBank/DDBJ whole genome shotgun (WGS) entry which is preliminary data.</text>
</comment>
<sequence>MLRSWTYKLIEKKFYCAECSAISTYSIYSREPFSVHAGVPFGIPLVCRCKLCETFFVAFSQELYFGKPSFNAEYAKLLSQNRIAPNDWVYVDGKTRPGCVAGHYSTRTEEVVELDFGQGEREKFTRPLMTHFNERAPLGFKLLPAQAGVALLGDPIYHVLRQMTGFVVGRVSDHGAEKLVVQLENGKIIFMTLPDEYQLLPDRVLLEHLTECVKTYFSSIVETVKLNVVHSVVYVYGSVPELPLKEEVIREIKKLPDIRGVVDLLSVRIPGDPIPDDELWRAVLRILEDHDSPFFNCEIQVRDGILKLNAYYTSGSDFRTTIARLRHIQGLRDAQFEIEEVGAPPPHMRHVADMLRVKMKLDKKAKMDQRLRIIPMADGVLVEGSVKSMLQKSLLNIFIARAAKGVRIDTRIRIDNSLGEI</sequence>
<dbReference type="AlphaFoldDB" id="A0A2M9A652"/>
<dbReference type="Proteomes" id="UP000231134">
    <property type="component" value="Unassembled WGS sequence"/>
</dbReference>
<name>A0A2M9A652_9BACT</name>
<keyword evidence="2" id="KW-1185">Reference proteome</keyword>
<reference evidence="1 2" key="1">
    <citation type="submission" date="2017-11" db="EMBL/GenBank/DDBJ databases">
        <title>Animal gut microbial communities from fecal samples from Wisconsin, USA.</title>
        <authorList>
            <person name="Neumann A."/>
        </authorList>
    </citation>
    <scope>NUCLEOTIDE SEQUENCE [LARGE SCALE GENOMIC DNA]</scope>
    <source>
        <strain evidence="1 2">UWS3</strain>
    </source>
</reference>
<dbReference type="EMBL" id="PGEX01000001">
    <property type="protein sequence ID" value="PJJ41179.1"/>
    <property type="molecule type" value="Genomic_DNA"/>
</dbReference>
<evidence type="ECO:0008006" key="3">
    <source>
        <dbReference type="Google" id="ProtNLM"/>
    </source>
</evidence>
<dbReference type="OrthoDB" id="9769643at2"/>
<dbReference type="RefSeq" id="WP_100425176.1">
    <property type="nucleotide sequence ID" value="NZ_PGEX01000001.1"/>
</dbReference>
<accession>A0A2M9A652</accession>